<accession>A0A1F5XHW6</accession>
<comment type="caution">
    <text evidence="5">The sequence shown here is derived from an EMBL/GenBank/DDBJ whole genome shotgun (WGS) entry which is preliminary data.</text>
</comment>
<dbReference type="Gene3D" id="3.40.50.300">
    <property type="entry name" value="P-loop containing nucleotide triphosphate hydrolases"/>
    <property type="match status" value="1"/>
</dbReference>
<dbReference type="InterPro" id="IPR005790">
    <property type="entry name" value="DNA_polIII_delta"/>
</dbReference>
<proteinExistence type="predicted"/>
<evidence type="ECO:0000313" key="6">
    <source>
        <dbReference type="Proteomes" id="UP000177346"/>
    </source>
</evidence>
<name>A0A1F5XHW6_9BACT</name>
<evidence type="ECO:0000313" key="5">
    <source>
        <dbReference type="EMBL" id="OGF87479.1"/>
    </source>
</evidence>
<organism evidence="5 6">
    <name type="scientific">Candidatus Giovannonibacteria bacterium RIFCSPLOWO2_01_FULL_46_32</name>
    <dbReference type="NCBI Taxonomy" id="1798353"/>
    <lineage>
        <taxon>Bacteria</taxon>
        <taxon>Candidatus Giovannoniibacteriota</taxon>
    </lineage>
</organism>
<evidence type="ECO:0000256" key="2">
    <source>
        <dbReference type="ARBA" id="ARBA00022695"/>
    </source>
</evidence>
<evidence type="ECO:0000256" key="1">
    <source>
        <dbReference type="ARBA" id="ARBA00022679"/>
    </source>
</evidence>
<keyword evidence="1" id="KW-0808">Transferase</keyword>
<dbReference type="GO" id="GO:0009360">
    <property type="term" value="C:DNA polymerase III complex"/>
    <property type="evidence" value="ECO:0007669"/>
    <property type="project" value="TreeGrafter"/>
</dbReference>
<evidence type="ECO:0000256" key="3">
    <source>
        <dbReference type="ARBA" id="ARBA00022705"/>
    </source>
</evidence>
<dbReference type="PANTHER" id="PTHR34388:SF1">
    <property type="entry name" value="DNA POLYMERASE III SUBUNIT DELTA"/>
    <property type="match status" value="1"/>
</dbReference>
<evidence type="ECO:0000256" key="4">
    <source>
        <dbReference type="ARBA" id="ARBA00022932"/>
    </source>
</evidence>
<reference evidence="5 6" key="1">
    <citation type="journal article" date="2016" name="Nat. Commun.">
        <title>Thousands of microbial genomes shed light on interconnected biogeochemical processes in an aquifer system.</title>
        <authorList>
            <person name="Anantharaman K."/>
            <person name="Brown C.T."/>
            <person name="Hug L.A."/>
            <person name="Sharon I."/>
            <person name="Castelle C.J."/>
            <person name="Probst A.J."/>
            <person name="Thomas B.C."/>
            <person name="Singh A."/>
            <person name="Wilkins M.J."/>
            <person name="Karaoz U."/>
            <person name="Brodie E.L."/>
            <person name="Williams K.H."/>
            <person name="Hubbard S.S."/>
            <person name="Banfield J.F."/>
        </authorList>
    </citation>
    <scope>NUCLEOTIDE SEQUENCE [LARGE SCALE GENOMIC DNA]</scope>
</reference>
<dbReference type="EMBL" id="MFIF01000005">
    <property type="protein sequence ID" value="OGF87479.1"/>
    <property type="molecule type" value="Genomic_DNA"/>
</dbReference>
<evidence type="ECO:0008006" key="7">
    <source>
        <dbReference type="Google" id="ProtNLM"/>
    </source>
</evidence>
<dbReference type="PANTHER" id="PTHR34388">
    <property type="entry name" value="DNA POLYMERASE III SUBUNIT DELTA"/>
    <property type="match status" value="1"/>
</dbReference>
<dbReference type="GO" id="GO:0006261">
    <property type="term" value="P:DNA-templated DNA replication"/>
    <property type="evidence" value="ECO:0007669"/>
    <property type="project" value="TreeGrafter"/>
</dbReference>
<gene>
    <name evidence="5" type="ORF">A3B19_02770</name>
</gene>
<keyword evidence="3" id="KW-0235">DNA replication</keyword>
<dbReference type="AlphaFoldDB" id="A0A1F5XHW6"/>
<keyword evidence="2" id="KW-0548">Nucleotidyltransferase</keyword>
<dbReference type="GO" id="GO:0003677">
    <property type="term" value="F:DNA binding"/>
    <property type="evidence" value="ECO:0007669"/>
    <property type="project" value="InterPro"/>
</dbReference>
<dbReference type="InterPro" id="IPR027417">
    <property type="entry name" value="P-loop_NTPase"/>
</dbReference>
<dbReference type="Proteomes" id="UP000177346">
    <property type="component" value="Unassembled WGS sequence"/>
</dbReference>
<dbReference type="SUPFAM" id="SSF52540">
    <property type="entry name" value="P-loop containing nucleoside triphosphate hydrolases"/>
    <property type="match status" value="1"/>
</dbReference>
<protein>
    <recommendedName>
        <fullName evidence="7">DNA polymerase III delta N-terminal domain-containing protein</fullName>
    </recommendedName>
</protein>
<dbReference type="NCBIfam" id="TIGR01128">
    <property type="entry name" value="holA"/>
    <property type="match status" value="1"/>
</dbReference>
<dbReference type="GO" id="GO:0003887">
    <property type="term" value="F:DNA-directed DNA polymerase activity"/>
    <property type="evidence" value="ECO:0007669"/>
    <property type="project" value="UniProtKB-KW"/>
</dbReference>
<sequence length="276" mass="31646">MIYFLFGPNSYQALRKINELKSVFYKKPANFLVEEFDGDAELSSEEFRAALGQSSLFSKTRLVIFKNVLESNERIFKILKENGDFLQKSRDIFVFWERETEKSALAFFKKYAERVQEVKKLGAKELDLWLSKKAQGFGLKISKEEREAIIEEAGGGAEWALENELEKKMLAPPPSSTSDAESQKHRMFSRAATTASPFLFVEKLVSAPLARALLALKEAEVSGQDLQRLIYPLLWKFKQKRMADAYFKGIQAESAMRRDPKDAYEILERFILAVKA</sequence>
<keyword evidence="4" id="KW-0239">DNA-directed DNA polymerase</keyword>